<accession>A0AAV5JT22</accession>
<comment type="caution">
    <text evidence="2">The sequence shown here is derived from an EMBL/GenBank/DDBJ whole genome shotgun (WGS) entry which is preliminary data.</text>
</comment>
<evidence type="ECO:0000256" key="1">
    <source>
        <dbReference type="SAM" id="SignalP"/>
    </source>
</evidence>
<reference evidence="2 3" key="1">
    <citation type="journal article" date="2021" name="Commun. Biol.">
        <title>The genome of Shorea leprosula (Dipterocarpaceae) highlights the ecological relevance of drought in aseasonal tropical rainforests.</title>
        <authorList>
            <person name="Ng K.K.S."/>
            <person name="Kobayashi M.J."/>
            <person name="Fawcett J.A."/>
            <person name="Hatakeyama M."/>
            <person name="Paape T."/>
            <person name="Ng C.H."/>
            <person name="Ang C.C."/>
            <person name="Tnah L.H."/>
            <person name="Lee C.T."/>
            <person name="Nishiyama T."/>
            <person name="Sese J."/>
            <person name="O'Brien M.J."/>
            <person name="Copetti D."/>
            <person name="Mohd Noor M.I."/>
            <person name="Ong R.C."/>
            <person name="Putra M."/>
            <person name="Sireger I.Z."/>
            <person name="Indrioko S."/>
            <person name="Kosugi Y."/>
            <person name="Izuno A."/>
            <person name="Isagi Y."/>
            <person name="Lee S.L."/>
            <person name="Shimizu K.K."/>
        </authorList>
    </citation>
    <scope>NUCLEOTIDE SEQUENCE [LARGE SCALE GENOMIC DNA]</scope>
    <source>
        <strain evidence="2">214</strain>
    </source>
</reference>
<dbReference type="EMBL" id="BPVZ01000041">
    <property type="protein sequence ID" value="GKV14467.1"/>
    <property type="molecule type" value="Genomic_DNA"/>
</dbReference>
<keyword evidence="3" id="KW-1185">Reference proteome</keyword>
<gene>
    <name evidence="2" type="ORF">SLEP1_g25347</name>
</gene>
<keyword evidence="1" id="KW-0732">Signal</keyword>
<name>A0AAV5JT22_9ROSI</name>
<sequence length="82" mass="8711">MQDLLLLLCQLVGLSLRPTAGLSLCKFFLFSAQQPAFLHARSASSSSPSSRPLSMQDLLVFCSATGRARSSSSPRSSSPPNP</sequence>
<feature type="signal peptide" evidence="1">
    <location>
        <begin position="1"/>
        <end position="21"/>
    </location>
</feature>
<organism evidence="2 3">
    <name type="scientific">Rubroshorea leprosula</name>
    <dbReference type="NCBI Taxonomy" id="152421"/>
    <lineage>
        <taxon>Eukaryota</taxon>
        <taxon>Viridiplantae</taxon>
        <taxon>Streptophyta</taxon>
        <taxon>Embryophyta</taxon>
        <taxon>Tracheophyta</taxon>
        <taxon>Spermatophyta</taxon>
        <taxon>Magnoliopsida</taxon>
        <taxon>eudicotyledons</taxon>
        <taxon>Gunneridae</taxon>
        <taxon>Pentapetalae</taxon>
        <taxon>rosids</taxon>
        <taxon>malvids</taxon>
        <taxon>Malvales</taxon>
        <taxon>Dipterocarpaceae</taxon>
        <taxon>Rubroshorea</taxon>
    </lineage>
</organism>
<evidence type="ECO:0000313" key="2">
    <source>
        <dbReference type="EMBL" id="GKV14467.1"/>
    </source>
</evidence>
<dbReference type="Proteomes" id="UP001054252">
    <property type="component" value="Unassembled WGS sequence"/>
</dbReference>
<feature type="chain" id="PRO_5043719482" description="Secreted protein" evidence="1">
    <location>
        <begin position="22"/>
        <end position="82"/>
    </location>
</feature>
<evidence type="ECO:0000313" key="3">
    <source>
        <dbReference type="Proteomes" id="UP001054252"/>
    </source>
</evidence>
<evidence type="ECO:0008006" key="4">
    <source>
        <dbReference type="Google" id="ProtNLM"/>
    </source>
</evidence>
<dbReference type="AlphaFoldDB" id="A0AAV5JT22"/>
<proteinExistence type="predicted"/>
<protein>
    <recommendedName>
        <fullName evidence="4">Secreted protein</fullName>
    </recommendedName>
</protein>